<dbReference type="PROSITE" id="PS00122">
    <property type="entry name" value="CARBOXYLESTERASE_B_1"/>
    <property type="match status" value="1"/>
</dbReference>
<proteinExistence type="inferred from homology"/>
<organism evidence="6 7">
    <name type="scientific">Actinomadura meridiana</name>
    <dbReference type="NCBI Taxonomy" id="559626"/>
    <lineage>
        <taxon>Bacteria</taxon>
        <taxon>Bacillati</taxon>
        <taxon>Actinomycetota</taxon>
        <taxon>Actinomycetes</taxon>
        <taxon>Streptosporangiales</taxon>
        <taxon>Thermomonosporaceae</taxon>
        <taxon>Actinomadura</taxon>
    </lineage>
</organism>
<evidence type="ECO:0000256" key="3">
    <source>
        <dbReference type="RuleBase" id="RU361235"/>
    </source>
</evidence>
<evidence type="ECO:0000256" key="4">
    <source>
        <dbReference type="SAM" id="MobiDB-lite"/>
    </source>
</evidence>
<dbReference type="EMBL" id="BAABAS010000006">
    <property type="protein sequence ID" value="GAA4231791.1"/>
    <property type="molecule type" value="Genomic_DNA"/>
</dbReference>
<name>A0ABP8C0Z4_9ACTN</name>
<dbReference type="PANTHER" id="PTHR11559">
    <property type="entry name" value="CARBOXYLESTERASE"/>
    <property type="match status" value="1"/>
</dbReference>
<reference evidence="7" key="1">
    <citation type="journal article" date="2019" name="Int. J. Syst. Evol. Microbiol.">
        <title>The Global Catalogue of Microorganisms (GCM) 10K type strain sequencing project: providing services to taxonomists for standard genome sequencing and annotation.</title>
        <authorList>
            <consortium name="The Broad Institute Genomics Platform"/>
            <consortium name="The Broad Institute Genome Sequencing Center for Infectious Disease"/>
            <person name="Wu L."/>
            <person name="Ma J."/>
        </authorList>
    </citation>
    <scope>NUCLEOTIDE SEQUENCE [LARGE SCALE GENOMIC DNA]</scope>
    <source>
        <strain evidence="7">JCM 17440</strain>
    </source>
</reference>
<feature type="region of interest" description="Disordered" evidence="4">
    <location>
        <begin position="91"/>
        <end position="111"/>
    </location>
</feature>
<dbReference type="SUPFAM" id="SSF53474">
    <property type="entry name" value="alpha/beta-Hydrolases"/>
    <property type="match status" value="1"/>
</dbReference>
<dbReference type="EC" id="3.1.1.-" evidence="3"/>
<dbReference type="InterPro" id="IPR029058">
    <property type="entry name" value="AB_hydrolase_fold"/>
</dbReference>
<keyword evidence="2 3" id="KW-0378">Hydrolase</keyword>
<evidence type="ECO:0000259" key="5">
    <source>
        <dbReference type="Pfam" id="PF00135"/>
    </source>
</evidence>
<feature type="chain" id="PRO_5044986633" description="Carboxylic ester hydrolase" evidence="3">
    <location>
        <begin position="26"/>
        <end position="542"/>
    </location>
</feature>
<sequence>MKIAACLAVAAAGLTAANTASTAVAAPSGAAPSGAAPPCADGTLVQTDRGPVCGLDGDGIRNWLGVPYAAAPVGNLRWEAPAEHAAWTAPLQATEQGSACPQPSDFRPGSTDEDCLKLDVRVPENAGNGPLPVMVQLHGGGFRFGVPDDGTRLAKAGKVIQVEVRYRLGIMGFLSHRSLGVNAGDYGIEDQQAALRWVKRNIAKFGGDPGNVTIFGPSAGGSSVCANMASPTARGLFQKGIIESGEYNSPRGVHAAWQAQDCATKLPTQEQAQQAGARFAAAVGCGDAADAAACLRAVPVKTLLETAGDGLGPNSGTMAPIVDGKTLTMSPGKAFATGNFNKVPVIHGVARDETQIRPADTPAQYDALLQSQYGDLAPKVLKRYPLSEYPEPAAYIASRTVIADSASVCPALLNDRRLSEHVPVYAYRFDDTNPPPLPFIDATKPVGAFHVGEWSYLYAGTFPGQPDLDPNQKPLQAQLTDQWSAFARTGDPNVNGTPRWTRFTTKKQAQLSVLPAGTSRMTREVSGPFHCAFWNRLQPFGS</sequence>
<dbReference type="Gene3D" id="3.40.50.1820">
    <property type="entry name" value="alpha/beta hydrolase"/>
    <property type="match status" value="1"/>
</dbReference>
<feature type="domain" description="Carboxylesterase type B" evidence="5">
    <location>
        <begin position="43"/>
        <end position="518"/>
    </location>
</feature>
<dbReference type="Proteomes" id="UP001501710">
    <property type="component" value="Unassembled WGS sequence"/>
</dbReference>
<dbReference type="InterPro" id="IPR050309">
    <property type="entry name" value="Type-B_Carboxylest/Lipase"/>
</dbReference>
<gene>
    <name evidence="6" type="ORF">GCM10022254_30000</name>
</gene>
<comment type="caution">
    <text evidence="6">The sequence shown here is derived from an EMBL/GenBank/DDBJ whole genome shotgun (WGS) entry which is preliminary data.</text>
</comment>
<keyword evidence="7" id="KW-1185">Reference proteome</keyword>
<dbReference type="Pfam" id="PF00135">
    <property type="entry name" value="COesterase"/>
    <property type="match status" value="1"/>
</dbReference>
<feature type="signal peptide" evidence="3">
    <location>
        <begin position="1"/>
        <end position="25"/>
    </location>
</feature>
<accession>A0ABP8C0Z4</accession>
<keyword evidence="3" id="KW-0732">Signal</keyword>
<feature type="compositionally biased region" description="Polar residues" evidence="4">
    <location>
        <begin position="91"/>
        <end position="101"/>
    </location>
</feature>
<protein>
    <recommendedName>
        <fullName evidence="3">Carboxylic ester hydrolase</fullName>
        <ecNumber evidence="3">3.1.1.-</ecNumber>
    </recommendedName>
</protein>
<dbReference type="InterPro" id="IPR002018">
    <property type="entry name" value="CarbesteraseB"/>
</dbReference>
<comment type="similarity">
    <text evidence="1 3">Belongs to the type-B carboxylesterase/lipase family.</text>
</comment>
<evidence type="ECO:0000256" key="1">
    <source>
        <dbReference type="ARBA" id="ARBA00005964"/>
    </source>
</evidence>
<dbReference type="InterPro" id="IPR019826">
    <property type="entry name" value="Carboxylesterase_B_AS"/>
</dbReference>
<evidence type="ECO:0000313" key="7">
    <source>
        <dbReference type="Proteomes" id="UP001501710"/>
    </source>
</evidence>
<evidence type="ECO:0000256" key="2">
    <source>
        <dbReference type="ARBA" id="ARBA00022801"/>
    </source>
</evidence>
<evidence type="ECO:0000313" key="6">
    <source>
        <dbReference type="EMBL" id="GAA4231791.1"/>
    </source>
</evidence>